<feature type="binding site" evidence="10">
    <location>
        <position position="441"/>
    </location>
    <ligand>
        <name>Zn(2+)</name>
        <dbReference type="ChEBI" id="CHEBI:29105"/>
        <label>2</label>
        <note>catalytic</note>
    </ligand>
</feature>
<feature type="disulfide bond" evidence="9 11">
    <location>
        <begin position="383"/>
        <end position="401"/>
    </location>
</feature>
<evidence type="ECO:0000256" key="6">
    <source>
        <dbReference type="PIRSR" id="PIRSR601548-11"/>
    </source>
</evidence>
<evidence type="ECO:0000313" key="15">
    <source>
        <dbReference type="Proteomes" id="UP000183832"/>
    </source>
</evidence>
<evidence type="ECO:0000256" key="5">
    <source>
        <dbReference type="PIRSR" id="PIRSR601548-1"/>
    </source>
</evidence>
<keyword evidence="12" id="KW-0378">Hydrolase</keyword>
<keyword evidence="12" id="KW-0645">Protease</keyword>
<evidence type="ECO:0000256" key="12">
    <source>
        <dbReference type="RuleBase" id="RU361144"/>
    </source>
</evidence>
<dbReference type="CDD" id="cd06461">
    <property type="entry name" value="M2_ACE"/>
    <property type="match status" value="1"/>
</dbReference>
<feature type="binding site" evidence="8">
    <location>
        <position position="441"/>
    </location>
    <ligand>
        <name>Zn(2+)</name>
        <dbReference type="ChEBI" id="CHEBI:29105"/>
        <label>1</label>
        <note>catalytic</note>
    </ligand>
</feature>
<evidence type="ECO:0000256" key="11">
    <source>
        <dbReference type="PROSITE-ProRule" id="PRU01355"/>
    </source>
</evidence>
<dbReference type="STRING" id="568069.A0A1J1I6W9"/>
<evidence type="ECO:0000256" key="3">
    <source>
        <dbReference type="ARBA" id="ARBA00023157"/>
    </source>
</evidence>
<keyword evidence="12" id="KW-0482">Metalloprotease</keyword>
<feature type="active site" description="Proton acceptor 1" evidence="5">
    <location>
        <position position="415"/>
    </location>
</feature>
<evidence type="ECO:0000256" key="13">
    <source>
        <dbReference type="SAM" id="SignalP"/>
    </source>
</evidence>
<reference evidence="14 15" key="1">
    <citation type="submission" date="2015-04" db="EMBL/GenBank/DDBJ databases">
        <authorList>
            <person name="Syromyatnikov M.Y."/>
            <person name="Popov V.N."/>
        </authorList>
    </citation>
    <scope>NUCLEOTIDE SEQUENCE [LARGE SCALE GENOMIC DNA]</scope>
</reference>
<evidence type="ECO:0000256" key="2">
    <source>
        <dbReference type="ARBA" id="ARBA00022729"/>
    </source>
</evidence>
<evidence type="ECO:0000256" key="10">
    <source>
        <dbReference type="PIRSR" id="PIRSR601548-8"/>
    </source>
</evidence>
<evidence type="ECO:0000256" key="9">
    <source>
        <dbReference type="PIRSR" id="PIRSR601548-4"/>
    </source>
</evidence>
<dbReference type="GO" id="GO:0016020">
    <property type="term" value="C:membrane"/>
    <property type="evidence" value="ECO:0007669"/>
    <property type="project" value="InterPro"/>
</dbReference>
<accession>A0A1J1I6W9</accession>
<evidence type="ECO:0000256" key="1">
    <source>
        <dbReference type="ARBA" id="ARBA00008139"/>
    </source>
</evidence>
<gene>
    <name evidence="14" type="ORF">CLUMA_CG008686</name>
</gene>
<dbReference type="EC" id="3.4.-.-" evidence="12"/>
<dbReference type="PANTHER" id="PTHR10514">
    <property type="entry name" value="ANGIOTENSIN-CONVERTING ENZYME"/>
    <property type="match status" value="1"/>
</dbReference>
<comment type="caution">
    <text evidence="11">Lacks conserved residue(s) required for the propagation of feature annotation.</text>
</comment>
<dbReference type="SUPFAM" id="SSF55486">
    <property type="entry name" value="Metalloproteases ('zincins'), catalytic domain"/>
    <property type="match status" value="1"/>
</dbReference>
<dbReference type="PANTHER" id="PTHR10514:SF27">
    <property type="entry name" value="ANGIOTENSIN-CONVERTING ENZYME"/>
    <property type="match status" value="1"/>
</dbReference>
<keyword evidence="15" id="KW-1185">Reference proteome</keyword>
<dbReference type="OrthoDB" id="10029630at2759"/>
<protein>
    <recommendedName>
        <fullName evidence="12">Angiotensin-converting enzyme</fullName>
        <ecNumber evidence="12">3.4.-.-</ecNumber>
    </recommendedName>
</protein>
<dbReference type="EMBL" id="CVRI01000041">
    <property type="protein sequence ID" value="CRK95324.1"/>
    <property type="molecule type" value="Genomic_DNA"/>
</dbReference>
<dbReference type="GO" id="GO:0008241">
    <property type="term" value="F:peptidyl-dipeptidase activity"/>
    <property type="evidence" value="ECO:0007669"/>
    <property type="project" value="InterPro"/>
</dbReference>
<dbReference type="PRINTS" id="PR00791">
    <property type="entry name" value="PEPDIPTASEA"/>
</dbReference>
<dbReference type="GO" id="GO:0006508">
    <property type="term" value="P:proteolysis"/>
    <property type="evidence" value="ECO:0007669"/>
    <property type="project" value="UniProtKB-KW"/>
</dbReference>
<dbReference type="GO" id="GO:0046872">
    <property type="term" value="F:metal ion binding"/>
    <property type="evidence" value="ECO:0007669"/>
    <property type="project" value="UniProtKB-KW"/>
</dbReference>
<evidence type="ECO:0000256" key="8">
    <source>
        <dbReference type="PIRSR" id="PIRSR601548-3"/>
    </source>
</evidence>
<evidence type="ECO:0000256" key="7">
    <source>
        <dbReference type="PIRSR" id="PIRSR601548-2"/>
    </source>
</evidence>
<keyword evidence="4 12" id="KW-0325">Glycoprotein</keyword>
<feature type="binding site" evidence="10">
    <location>
        <position position="418"/>
    </location>
    <ligand>
        <name>Zn(2+)</name>
        <dbReference type="ChEBI" id="CHEBI:29105"/>
        <label>2</label>
        <note>catalytic</note>
    </ligand>
</feature>
<keyword evidence="8 12" id="KW-0862">Zinc</keyword>
<dbReference type="GO" id="GO:0004180">
    <property type="term" value="F:carboxypeptidase activity"/>
    <property type="evidence" value="ECO:0007669"/>
    <property type="project" value="UniProtKB-KW"/>
</dbReference>
<feature type="chain" id="PRO_5009619111" description="Angiotensin-converting enzyme" evidence="13">
    <location>
        <begin position="19"/>
        <end position="659"/>
    </location>
</feature>
<feature type="active site" description="Proton acceptor 2" evidence="6">
    <location>
        <position position="415"/>
    </location>
</feature>
<evidence type="ECO:0000256" key="4">
    <source>
        <dbReference type="ARBA" id="ARBA00023180"/>
    </source>
</evidence>
<feature type="binding site" evidence="10">
    <location>
        <position position="414"/>
    </location>
    <ligand>
        <name>Zn(2+)</name>
        <dbReference type="ChEBI" id="CHEBI:29105"/>
        <label>2</label>
        <note>catalytic</note>
    </ligand>
</feature>
<evidence type="ECO:0000313" key="14">
    <source>
        <dbReference type="EMBL" id="CRK95324.1"/>
    </source>
</evidence>
<feature type="binding site" evidence="7">
    <location>
        <position position="558"/>
    </location>
    <ligand>
        <name>chloride</name>
        <dbReference type="ChEBI" id="CHEBI:17996"/>
        <label>1</label>
    </ligand>
</feature>
<organism evidence="14 15">
    <name type="scientific">Clunio marinus</name>
    <dbReference type="NCBI Taxonomy" id="568069"/>
    <lineage>
        <taxon>Eukaryota</taxon>
        <taxon>Metazoa</taxon>
        <taxon>Ecdysozoa</taxon>
        <taxon>Arthropoda</taxon>
        <taxon>Hexapoda</taxon>
        <taxon>Insecta</taxon>
        <taxon>Pterygota</taxon>
        <taxon>Neoptera</taxon>
        <taxon>Endopterygota</taxon>
        <taxon>Diptera</taxon>
        <taxon>Nematocera</taxon>
        <taxon>Chironomoidea</taxon>
        <taxon>Chironomidae</taxon>
        <taxon>Clunio</taxon>
    </lineage>
</organism>
<feature type="disulfide bond" evidence="9">
    <location>
        <begin position="574"/>
        <end position="595"/>
    </location>
</feature>
<dbReference type="AlphaFoldDB" id="A0A1J1I6W9"/>
<sequence length="659" mass="77297">MLGVELFVILLICRDVKADAYNKVISELFDNLNNEVLDVNHQTAKLAWDTNFGENEEETSVNVHQFAKRKLNWTISRCHEMSKHSQRFNEQQKRIFNILCRGTKYTRYQLKKLIDLSNHIEKIYTDTRVCIPKGLDFCQQPQKLLNATFIQLDDNVSQIMFEINNIEVRDVKGFDLSEFRCFNGEPELEKLMGNDFPPTLHDISACKENKMFINYWIWESWRVAIGPEIKLFYPQLVKIMNEGARNADYNNIGDIWKKEMDVGEDVESLMKRLMDEVQPLYNMLHAFTRSILEKKMKLTSGRNLPAHVLGWDANWFQLFKEFIEPQLFKTSNWNMDEAIKATNWTPMDIMKRIEDFYTSTGLTRMTKTFWDKSFLGQNGNVSCHGTAADMFAVDDFRIVVCGFKTFYDYYVIIHEMGHIEQYMLMEDQPAAVRAGNSIIQETIGDAFFLGMMTPTHLNRLQLIDDKKLFPNIQNNFDLQQLMTVAFMKLPEIPFGYVFEKFRFDLFSERVGVEQFNDYFWQLTRKYQHIDPPNIFVNRHEMFDVAAKYHFAANVPYARYFFANILQYQVFRALCEKTLFGILNSNHTLTLPLHKCDIYGSKRAGSILKKALKSGNSDDLRTILKNLTGSDKISTDALMEYYKPLTVWLSDYLQSHNIKY</sequence>
<feature type="binding site" evidence="8">
    <location>
        <position position="414"/>
    </location>
    <ligand>
        <name>Zn(2+)</name>
        <dbReference type="ChEBI" id="CHEBI:29105"/>
        <label>1</label>
        <note>catalytic</note>
    </ligand>
</feature>
<dbReference type="PROSITE" id="PS52011">
    <property type="entry name" value="PEPTIDASE_M2"/>
    <property type="match status" value="1"/>
</dbReference>
<dbReference type="Gene3D" id="1.10.1370.30">
    <property type="match status" value="1"/>
</dbReference>
<dbReference type="GO" id="GO:0008237">
    <property type="term" value="F:metallopeptidase activity"/>
    <property type="evidence" value="ECO:0007669"/>
    <property type="project" value="UniProtKB-KW"/>
</dbReference>
<proteinExistence type="inferred from homology"/>
<dbReference type="Proteomes" id="UP000183832">
    <property type="component" value="Unassembled WGS sequence"/>
</dbReference>
<feature type="active site" description="Proton donor 1" evidence="5">
    <location>
        <position position="549"/>
    </location>
</feature>
<feature type="signal peptide" evidence="13">
    <location>
        <begin position="1"/>
        <end position="18"/>
    </location>
</feature>
<dbReference type="InterPro" id="IPR001548">
    <property type="entry name" value="Peptidase_M2"/>
</dbReference>
<name>A0A1J1I6W9_9DIPT</name>
<feature type="binding site" evidence="8">
    <location>
        <position position="418"/>
    </location>
    <ligand>
        <name>Zn(2+)</name>
        <dbReference type="ChEBI" id="CHEBI:29105"/>
        <label>1</label>
        <note>catalytic</note>
    </ligand>
</feature>
<feature type="active site" description="Proton donor 2" evidence="6">
    <location>
        <position position="549"/>
    </location>
</feature>
<keyword evidence="2 13" id="KW-0732">Signal</keyword>
<comment type="cofactor">
    <cofactor evidence="12">
        <name>Zn(2+)</name>
        <dbReference type="ChEBI" id="CHEBI:29105"/>
    </cofactor>
    <text evidence="12">Binds 1 zinc ion per subunit.</text>
</comment>
<keyword evidence="12" id="KW-0121">Carboxypeptidase</keyword>
<keyword evidence="3 9" id="KW-1015">Disulfide bond</keyword>
<dbReference type="Pfam" id="PF01401">
    <property type="entry name" value="Peptidase_M2"/>
    <property type="match status" value="1"/>
</dbReference>
<keyword evidence="8 12" id="KW-0479">Metal-binding</keyword>
<comment type="similarity">
    <text evidence="1 11 12">Belongs to the peptidase M2 family.</text>
</comment>